<sequence length="975" mass="110778">MDSSANTASDPALSPLLQALSALYAGNSDAQTKGQAGQYLEQFQKSPEAWTLTHTILSSPTQPMEAKVFAAQTLRSKIIYDMHQLAEENKLELRNSIVTLLVSYKAGPKLIVTQLCLALANLAIQLTEWKNAIEEVITACGNDATSAPIVLEFLKVLPEEASDIRKIPLSGDELRERTMELLQNNANQVMNILIAYVEAAETPKSSYALIFECLNSWLREVPLVRIVNSPLLGLVFQALENDDLFDAATDCVCSMIRETRDVDESMDVIPTLYTKIMELRPKIAGSAEDPEAFRNYTRIFADAGEAWHMLAARNPAQFRPMVEAVAECAAYDEDLEVVQFTFYFWYLLKQMLVLDRYETARRELKDIYLSLVDVIISHLKYPYEEHGGDLFGNDKEQEEKFRSFRHEMGDVLKDCCAVVGPSFALRKAYVKVNDCIQAQKSGQNVPWQDIEAPIFSMRAMAREVDLDETHVMPEIMDLLVQLPKHPKVQFAVILVLGRYTEWTAKHPKYLDMQLPYITGAFQDGDADIAGAAAQSMMHFCRDCGQHLAPYIDQLHSFYEQVAPRIHLDSLYDLTDGVAHLVAAQPIDKIYEHLKSFCMPIVQRLYARTSQTIDEDNCRKAADELELLDTFARLVHPSVERGTANPCMQFWIEIWPLINTLLDTMGSSTFVSERICKFMRTLMQSYRNDFYPLLPAVAERLVDSFEKHHYGCYLWASGICVREYGNEYSDQSTQEAVWNFALRQSISMFKYMSTINIADIPDAVEDLFRLLANLMTNYPYRFLQSELCKPSIDAALAIFAIENKEPIFTAIDLLHDIFSYGFKTPPRSHILFNEPGDQFYEANEVPPEIQALVKQMIYTEGAVFTQRIFSGLLYTFPRDCVSDGVSVLLVVLRLAGLPSSVQWVDATLNMLPAGSITPQERAKYLQDIENAIQSDDMNKLRSQSMDLIGWYTRRNITPRSAVRRIGDIRDMKFSYQ</sequence>
<dbReference type="PANTHER" id="PTHR12363:SF53">
    <property type="entry name" value="MRNA TRANSPORT REGULATOR MTR10"/>
    <property type="match status" value="1"/>
</dbReference>
<gene>
    <name evidence="2" type="ORF">BZA70DRAFT_109862</name>
</gene>
<dbReference type="PROSITE" id="PS50166">
    <property type="entry name" value="IMPORTIN_B_NT"/>
    <property type="match status" value="1"/>
</dbReference>
<evidence type="ECO:0000313" key="3">
    <source>
        <dbReference type="Proteomes" id="UP001498771"/>
    </source>
</evidence>
<evidence type="ECO:0000259" key="1">
    <source>
        <dbReference type="PROSITE" id="PS50166"/>
    </source>
</evidence>
<organism evidence="2 3">
    <name type="scientific">Myxozyma melibiosi</name>
    <dbReference type="NCBI Taxonomy" id="54550"/>
    <lineage>
        <taxon>Eukaryota</taxon>
        <taxon>Fungi</taxon>
        <taxon>Dikarya</taxon>
        <taxon>Ascomycota</taxon>
        <taxon>Saccharomycotina</taxon>
        <taxon>Lipomycetes</taxon>
        <taxon>Lipomycetales</taxon>
        <taxon>Lipomycetaceae</taxon>
        <taxon>Myxozyma</taxon>
    </lineage>
</organism>
<dbReference type="InterPro" id="IPR001494">
    <property type="entry name" value="Importin-beta_N"/>
</dbReference>
<dbReference type="PANTHER" id="PTHR12363">
    <property type="entry name" value="TRANSPORTIN 3 AND IMPORTIN 13"/>
    <property type="match status" value="1"/>
</dbReference>
<proteinExistence type="predicted"/>
<dbReference type="Pfam" id="PF24138">
    <property type="entry name" value="TPR_TNPO3_IPO13_2nd"/>
    <property type="match status" value="1"/>
</dbReference>
<dbReference type="SUPFAM" id="SSF48371">
    <property type="entry name" value="ARM repeat"/>
    <property type="match status" value="1"/>
</dbReference>
<name>A0ABR1F9W4_9ASCO</name>
<dbReference type="GeneID" id="90034915"/>
<dbReference type="SMART" id="SM00913">
    <property type="entry name" value="IBN_N"/>
    <property type="match status" value="1"/>
</dbReference>
<accession>A0ABR1F9W4</accession>
<dbReference type="Pfam" id="PF03810">
    <property type="entry name" value="IBN_N"/>
    <property type="match status" value="1"/>
</dbReference>
<dbReference type="InterPro" id="IPR057941">
    <property type="entry name" value="TPR_TNPO3_IPO13_2nd"/>
</dbReference>
<dbReference type="InterPro" id="IPR016024">
    <property type="entry name" value="ARM-type_fold"/>
</dbReference>
<dbReference type="Gene3D" id="1.25.10.10">
    <property type="entry name" value="Leucine-rich Repeat Variant"/>
    <property type="match status" value="1"/>
</dbReference>
<dbReference type="EMBL" id="JBBJBU010000002">
    <property type="protein sequence ID" value="KAK7206639.1"/>
    <property type="molecule type" value="Genomic_DNA"/>
</dbReference>
<dbReference type="Pfam" id="PF08389">
    <property type="entry name" value="Xpo1"/>
    <property type="match status" value="1"/>
</dbReference>
<dbReference type="RefSeq" id="XP_064769672.1">
    <property type="nucleotide sequence ID" value="XM_064909403.1"/>
</dbReference>
<dbReference type="InterPro" id="IPR058537">
    <property type="entry name" value="TPR_TNPO3_IPO13_4th"/>
</dbReference>
<dbReference type="InterPro" id="IPR013598">
    <property type="entry name" value="Exportin-1/Importin-b-like"/>
</dbReference>
<dbReference type="Pfam" id="PF24139">
    <property type="entry name" value="TPR_TNPO3_IPO13_4th"/>
    <property type="match status" value="1"/>
</dbReference>
<dbReference type="InterPro" id="IPR051345">
    <property type="entry name" value="Importin_beta-like_NTR"/>
</dbReference>
<dbReference type="InterPro" id="IPR011989">
    <property type="entry name" value="ARM-like"/>
</dbReference>
<reference evidence="2 3" key="1">
    <citation type="submission" date="2024-03" db="EMBL/GenBank/DDBJ databases">
        <title>Genome-scale model development and genomic sequencing of the oleaginous clade Lipomyces.</title>
        <authorList>
            <consortium name="Lawrence Berkeley National Laboratory"/>
            <person name="Czajka J.J."/>
            <person name="Han Y."/>
            <person name="Kim J."/>
            <person name="Mondo S.J."/>
            <person name="Hofstad B.A."/>
            <person name="Robles A."/>
            <person name="Haridas S."/>
            <person name="Riley R."/>
            <person name="LaButti K."/>
            <person name="Pangilinan J."/>
            <person name="Andreopoulos W."/>
            <person name="Lipzen A."/>
            <person name="Yan J."/>
            <person name="Wang M."/>
            <person name="Ng V."/>
            <person name="Grigoriev I.V."/>
            <person name="Spatafora J.W."/>
            <person name="Magnuson J.K."/>
            <person name="Baker S.E."/>
            <person name="Pomraning K.R."/>
        </authorList>
    </citation>
    <scope>NUCLEOTIDE SEQUENCE [LARGE SCALE GENOMIC DNA]</scope>
    <source>
        <strain evidence="2 3">Phaff 52-87</strain>
    </source>
</reference>
<protein>
    <submittedName>
        <fullName evidence="2">Armadillo-type protein</fullName>
    </submittedName>
</protein>
<dbReference type="InterPro" id="IPR057942">
    <property type="entry name" value="TPR_TNPO3_IPO13_3rd"/>
</dbReference>
<feature type="domain" description="Importin N-terminal" evidence="1">
    <location>
        <begin position="36"/>
        <end position="103"/>
    </location>
</feature>
<comment type="caution">
    <text evidence="2">The sequence shown here is derived from an EMBL/GenBank/DDBJ whole genome shotgun (WGS) entry which is preliminary data.</text>
</comment>
<dbReference type="Proteomes" id="UP001498771">
    <property type="component" value="Unassembled WGS sequence"/>
</dbReference>
<keyword evidence="3" id="KW-1185">Reference proteome</keyword>
<dbReference type="Pfam" id="PF24140">
    <property type="entry name" value="TPR_TNPO3_IPO13_3rd"/>
    <property type="match status" value="1"/>
</dbReference>
<evidence type="ECO:0000313" key="2">
    <source>
        <dbReference type="EMBL" id="KAK7206639.1"/>
    </source>
</evidence>